<dbReference type="PROSITE" id="PS00284">
    <property type="entry name" value="SERPIN"/>
    <property type="match status" value="1"/>
</dbReference>
<dbReference type="InterPro" id="IPR036186">
    <property type="entry name" value="Serpin_sf"/>
</dbReference>
<evidence type="ECO:0000256" key="2">
    <source>
        <dbReference type="SAM" id="MobiDB-lite"/>
    </source>
</evidence>
<keyword evidence="4" id="KW-1185">Reference proteome</keyword>
<organism evidence="4 5">
    <name type="scientific">Mesocricetus auratus</name>
    <name type="common">Golden hamster</name>
    <dbReference type="NCBI Taxonomy" id="10036"/>
    <lineage>
        <taxon>Eukaryota</taxon>
        <taxon>Metazoa</taxon>
        <taxon>Chordata</taxon>
        <taxon>Craniata</taxon>
        <taxon>Vertebrata</taxon>
        <taxon>Euteleostomi</taxon>
        <taxon>Mammalia</taxon>
        <taxon>Eutheria</taxon>
        <taxon>Euarchontoglires</taxon>
        <taxon>Glires</taxon>
        <taxon>Rodentia</taxon>
        <taxon>Myomorpha</taxon>
        <taxon>Muroidea</taxon>
        <taxon>Cricetidae</taxon>
        <taxon>Cricetinae</taxon>
        <taxon>Mesocricetus</taxon>
    </lineage>
</organism>
<feature type="region of interest" description="Disordered" evidence="2">
    <location>
        <begin position="63"/>
        <end position="82"/>
    </location>
</feature>
<dbReference type="Gene3D" id="2.10.310.10">
    <property type="entry name" value="Serpins superfamily"/>
    <property type="match status" value="1"/>
</dbReference>
<dbReference type="Gene3D" id="2.30.39.10">
    <property type="entry name" value="Alpha-1-antitrypsin, domain 1"/>
    <property type="match status" value="1"/>
</dbReference>
<dbReference type="SMART" id="SM00093">
    <property type="entry name" value="SERPIN"/>
    <property type="match status" value="1"/>
</dbReference>
<evidence type="ECO:0000313" key="5">
    <source>
        <dbReference type="RefSeq" id="XP_040598500.1"/>
    </source>
</evidence>
<dbReference type="InterPro" id="IPR000215">
    <property type="entry name" value="Serpin_fam"/>
</dbReference>
<protein>
    <submittedName>
        <fullName evidence="5">Serpin A9 isoform X1</fullName>
    </submittedName>
</protein>
<sequence>MTSPPTEMIGVLRNLGLPSSKLLQDAAACLRLPSCQMGSSFYRVLLLVGFTAPTFCLFSSNHNPSNGESPQPPSMKSNPASKVSPSNTMFAFFLYQRLVQDSPGENVLFSPVSISTSLAMLSLGARSATKMQILRSLGFDLMAVPEPTIHLGFEHLVHSLNVCHKTRDLRMGSVLFIRKELQLQASFLDRVKKLYGAKVFSEDFSSTASAQARINSYVEKETKGKVVDVIQDLDSQTAMVLVNHIFFKANWTQPFSAANTIKSFPFLLSEGTTVHVPMMQQTELFAFGVDRELGCSVLQMDYRGDAVAFFVLPDKGKMSQLEKSLSARRLRKWSRSLQKRWIKVFIPKFSISASYNLETILPKMGIHDAFDGNADFSGIAKTHILQVSKVAHKAVLDVSEEGTEAAAATTTKLIVRSRDSPSSVISFNQPFLMLLLDRSTESILFLGKVENPTKM</sequence>
<name>A0ABM2XCE0_MESAU</name>
<dbReference type="GeneID" id="101841062"/>
<evidence type="ECO:0000313" key="4">
    <source>
        <dbReference type="Proteomes" id="UP000886700"/>
    </source>
</evidence>
<dbReference type="InterPro" id="IPR042178">
    <property type="entry name" value="Serpin_sf_1"/>
</dbReference>
<dbReference type="PANTHER" id="PTHR11461:SF40">
    <property type="entry name" value="SERPIN A9"/>
    <property type="match status" value="1"/>
</dbReference>
<gene>
    <name evidence="5" type="primary">Serpina9</name>
</gene>
<dbReference type="RefSeq" id="XP_040598500.1">
    <property type="nucleotide sequence ID" value="XM_040742566.1"/>
</dbReference>
<accession>A0ABM2XCE0</accession>
<evidence type="ECO:0000256" key="1">
    <source>
        <dbReference type="RuleBase" id="RU000411"/>
    </source>
</evidence>
<evidence type="ECO:0000259" key="3">
    <source>
        <dbReference type="SMART" id="SM00093"/>
    </source>
</evidence>
<comment type="similarity">
    <text evidence="1">Belongs to the serpin family.</text>
</comment>
<dbReference type="SUPFAM" id="SSF56574">
    <property type="entry name" value="Serpins"/>
    <property type="match status" value="1"/>
</dbReference>
<proteinExistence type="inferred from homology"/>
<dbReference type="Proteomes" id="UP000886700">
    <property type="component" value="Unplaced"/>
</dbReference>
<dbReference type="InterPro" id="IPR023795">
    <property type="entry name" value="Serpin_CS"/>
</dbReference>
<dbReference type="Pfam" id="PF00079">
    <property type="entry name" value="Serpin"/>
    <property type="match status" value="1"/>
</dbReference>
<dbReference type="PANTHER" id="PTHR11461">
    <property type="entry name" value="SERINE PROTEASE INHIBITOR, SERPIN"/>
    <property type="match status" value="1"/>
</dbReference>
<dbReference type="InterPro" id="IPR042185">
    <property type="entry name" value="Serpin_sf_2"/>
</dbReference>
<reference evidence="5" key="1">
    <citation type="submission" date="2025-08" db="UniProtKB">
        <authorList>
            <consortium name="RefSeq"/>
        </authorList>
    </citation>
    <scope>IDENTIFICATION</scope>
    <source>
        <tissue evidence="5">Liver</tissue>
    </source>
</reference>
<feature type="domain" description="Serpin" evidence="3">
    <location>
        <begin position="92"/>
        <end position="452"/>
    </location>
</feature>
<dbReference type="Gene3D" id="3.30.497.10">
    <property type="entry name" value="Antithrombin, subunit I, domain 2"/>
    <property type="match status" value="1"/>
</dbReference>
<dbReference type="InterPro" id="IPR023796">
    <property type="entry name" value="Serpin_dom"/>
</dbReference>